<comment type="similarity">
    <text evidence="1 3">Belongs to the TPP enzyme family.</text>
</comment>
<dbReference type="RefSeq" id="WP_092733912.1">
    <property type="nucleotide sequence ID" value="NZ_FNPC01000008.1"/>
</dbReference>
<dbReference type="Pfam" id="PF02775">
    <property type="entry name" value="TPP_enzyme_C"/>
    <property type="match status" value="1"/>
</dbReference>
<dbReference type="InterPro" id="IPR012000">
    <property type="entry name" value="Thiamin_PyroP_enz_cen_dom"/>
</dbReference>
<dbReference type="GO" id="GO:0009097">
    <property type="term" value="P:isoleucine biosynthetic process"/>
    <property type="evidence" value="ECO:0007669"/>
    <property type="project" value="TreeGrafter"/>
</dbReference>
<evidence type="ECO:0000313" key="9">
    <source>
        <dbReference type="Proteomes" id="UP000199079"/>
    </source>
</evidence>
<keyword evidence="2 3" id="KW-0786">Thiamine pyrophosphate</keyword>
<protein>
    <submittedName>
        <fullName evidence="8">Acetolactate synthase-1/2/3 large subunit</fullName>
    </submittedName>
</protein>
<keyword evidence="9" id="KW-1185">Reference proteome</keyword>
<dbReference type="InterPro" id="IPR012001">
    <property type="entry name" value="Thiamin_PyroP_enz_TPP-bd_dom"/>
</dbReference>
<dbReference type="PANTHER" id="PTHR18968">
    <property type="entry name" value="THIAMINE PYROPHOSPHATE ENZYMES"/>
    <property type="match status" value="1"/>
</dbReference>
<dbReference type="GO" id="GO:0050660">
    <property type="term" value="F:flavin adenine dinucleotide binding"/>
    <property type="evidence" value="ECO:0007669"/>
    <property type="project" value="TreeGrafter"/>
</dbReference>
<dbReference type="AlphaFoldDB" id="A0A1H3LX52"/>
<dbReference type="Proteomes" id="UP000199079">
    <property type="component" value="Unassembled WGS sequence"/>
</dbReference>
<name>A0A1H3LX52_9EURY</name>
<feature type="domain" description="Thiamine pyrophosphate enzyme TPP-binding" evidence="6">
    <location>
        <begin position="385"/>
        <end position="533"/>
    </location>
</feature>
<dbReference type="InterPro" id="IPR029061">
    <property type="entry name" value="THDP-binding"/>
</dbReference>
<evidence type="ECO:0000259" key="7">
    <source>
        <dbReference type="Pfam" id="PF02776"/>
    </source>
</evidence>
<dbReference type="InterPro" id="IPR029035">
    <property type="entry name" value="DHS-like_NAD/FAD-binding_dom"/>
</dbReference>
<dbReference type="OrthoDB" id="6837at2157"/>
<dbReference type="Gene3D" id="3.40.50.970">
    <property type="match status" value="2"/>
</dbReference>
<accession>A0A1H3LX52</accession>
<dbReference type="GO" id="GO:0044272">
    <property type="term" value="P:sulfur compound biosynthetic process"/>
    <property type="evidence" value="ECO:0007669"/>
    <property type="project" value="UniProtKB-ARBA"/>
</dbReference>
<evidence type="ECO:0000256" key="4">
    <source>
        <dbReference type="SAM" id="MobiDB-lite"/>
    </source>
</evidence>
<reference evidence="9" key="1">
    <citation type="submission" date="2016-10" db="EMBL/GenBank/DDBJ databases">
        <authorList>
            <person name="Varghese N."/>
            <person name="Submissions S."/>
        </authorList>
    </citation>
    <scope>NUCLEOTIDE SEQUENCE [LARGE SCALE GENOMIC DNA]</scope>
    <source>
        <strain evidence="9">DC30,IBRC 10041,KCTC 4046</strain>
    </source>
</reference>
<gene>
    <name evidence="8" type="ORF">SAMN05216564_10830</name>
</gene>
<evidence type="ECO:0000259" key="5">
    <source>
        <dbReference type="Pfam" id="PF00205"/>
    </source>
</evidence>
<organism evidence="8 9">
    <name type="scientific">Halopenitus persicus</name>
    <dbReference type="NCBI Taxonomy" id="1048396"/>
    <lineage>
        <taxon>Archaea</taxon>
        <taxon>Methanobacteriati</taxon>
        <taxon>Methanobacteriota</taxon>
        <taxon>Stenosarchaea group</taxon>
        <taxon>Halobacteria</taxon>
        <taxon>Halobacteriales</taxon>
        <taxon>Haloferacaceae</taxon>
        <taxon>Halopenitus</taxon>
    </lineage>
</organism>
<feature type="domain" description="Thiamine pyrophosphate enzyme N-terminal TPP-binding" evidence="7">
    <location>
        <begin position="3"/>
        <end position="111"/>
    </location>
</feature>
<evidence type="ECO:0000259" key="6">
    <source>
        <dbReference type="Pfam" id="PF02775"/>
    </source>
</evidence>
<proteinExistence type="inferred from homology"/>
<sequence length="548" mass="57506">MRNDHAIIDRLTERDITTVFGIPGKQTLPLNDVISGRDDVRFVMARHETNVTHQAWGYAESSGETAATVVIPGPGDMNAMNGLKNALNDCTPLVHIAVETEPEVRGGDGIHETPPDTYDNVVKENVTVETPQSVVAELDRAITIAETPPMGPVRVGIPKNFIPVETEPAAVEPAEPAAPPEPPTEAVERAADLLAGAEAPAIVAGGGVRAANASERLRSLAEAIGAPVATTYKGKATMPEDHPLFAGTLCGGTSPELRACLESSDALLAVGSDFDAVWTQHWSYEFPADLIHVTLHPSDVGTGYDPRVAVVADADRTLAAIETALANRSVTEPSEAGANRAAAVRRADAERTAELRTATDAPLPSVSALAALREALPRETIVTADAGGSRVWAVVTFPAYDPRDYVNPGSWASMGLAVPAAVGAAVANPDQPVAVLIGEGGLLMCLEELHTIAAEDLDVTVFVFNNDDYGIISEEAERSYDLESSAYGWSDAPLDCARIAEGMGLDVDRAETPDGIREAASAAVGSGPTLVEIPTDPDEPQAGEFMTR</sequence>
<dbReference type="GO" id="GO:0000287">
    <property type="term" value="F:magnesium ion binding"/>
    <property type="evidence" value="ECO:0007669"/>
    <property type="project" value="InterPro"/>
</dbReference>
<dbReference type="SUPFAM" id="SSF52518">
    <property type="entry name" value="Thiamin diphosphate-binding fold (THDP-binding)"/>
    <property type="match status" value="2"/>
</dbReference>
<evidence type="ECO:0000313" key="8">
    <source>
        <dbReference type="EMBL" id="SDY68619.1"/>
    </source>
</evidence>
<dbReference type="Pfam" id="PF02776">
    <property type="entry name" value="TPP_enzyme_N"/>
    <property type="match status" value="1"/>
</dbReference>
<dbReference type="GO" id="GO:0030976">
    <property type="term" value="F:thiamine pyrophosphate binding"/>
    <property type="evidence" value="ECO:0007669"/>
    <property type="project" value="InterPro"/>
</dbReference>
<dbReference type="CDD" id="cd07035">
    <property type="entry name" value="TPP_PYR_POX_like"/>
    <property type="match status" value="1"/>
</dbReference>
<dbReference type="Gene3D" id="3.40.50.1220">
    <property type="entry name" value="TPP-binding domain"/>
    <property type="match status" value="1"/>
</dbReference>
<evidence type="ECO:0000256" key="2">
    <source>
        <dbReference type="ARBA" id="ARBA00023052"/>
    </source>
</evidence>
<evidence type="ECO:0000256" key="1">
    <source>
        <dbReference type="ARBA" id="ARBA00007812"/>
    </source>
</evidence>
<feature type="region of interest" description="Disordered" evidence="4">
    <location>
        <begin position="521"/>
        <end position="548"/>
    </location>
</feature>
<dbReference type="CDD" id="cd00568">
    <property type="entry name" value="TPP_enzymes"/>
    <property type="match status" value="1"/>
</dbReference>
<dbReference type="PANTHER" id="PTHR18968:SF13">
    <property type="entry name" value="ACETOLACTATE SYNTHASE CATALYTIC SUBUNIT, MITOCHONDRIAL"/>
    <property type="match status" value="1"/>
</dbReference>
<dbReference type="GO" id="GO:0005948">
    <property type="term" value="C:acetolactate synthase complex"/>
    <property type="evidence" value="ECO:0007669"/>
    <property type="project" value="TreeGrafter"/>
</dbReference>
<dbReference type="GO" id="GO:0003984">
    <property type="term" value="F:acetolactate synthase activity"/>
    <property type="evidence" value="ECO:0007669"/>
    <property type="project" value="TreeGrafter"/>
</dbReference>
<dbReference type="EMBL" id="FNPC01000008">
    <property type="protein sequence ID" value="SDY68619.1"/>
    <property type="molecule type" value="Genomic_DNA"/>
</dbReference>
<feature type="domain" description="Thiamine pyrophosphate enzyme central" evidence="5">
    <location>
        <begin position="187"/>
        <end position="321"/>
    </location>
</feature>
<dbReference type="SUPFAM" id="SSF52467">
    <property type="entry name" value="DHS-like NAD/FAD-binding domain"/>
    <property type="match status" value="1"/>
</dbReference>
<dbReference type="GO" id="GO:0009099">
    <property type="term" value="P:L-valine biosynthetic process"/>
    <property type="evidence" value="ECO:0007669"/>
    <property type="project" value="TreeGrafter"/>
</dbReference>
<dbReference type="InterPro" id="IPR045229">
    <property type="entry name" value="TPP_enz"/>
</dbReference>
<evidence type="ECO:0000256" key="3">
    <source>
        <dbReference type="RuleBase" id="RU362132"/>
    </source>
</evidence>
<dbReference type="Pfam" id="PF00205">
    <property type="entry name" value="TPP_enzyme_M"/>
    <property type="match status" value="1"/>
</dbReference>
<dbReference type="InterPro" id="IPR011766">
    <property type="entry name" value="TPP_enzyme_TPP-bd"/>
</dbReference>